<dbReference type="InterPro" id="IPR036416">
    <property type="entry name" value="Pept_tRNA_hydro_sf"/>
</dbReference>
<dbReference type="AlphaFoldDB" id="A0A662DAV7"/>
<evidence type="ECO:0000256" key="6">
    <source>
        <dbReference type="ARBA" id="ARBA00050038"/>
    </source>
</evidence>
<comment type="function">
    <text evidence="7">Hydrolyzes ribosome-free peptidyl-tRNAs (with 1 or more amino acids incorporated), which drop off the ribosome during protein synthesis, or as a result of ribosome stalling.</text>
</comment>
<comment type="caution">
    <text evidence="10">The sequence shown here is derived from an EMBL/GenBank/DDBJ whole genome shotgun (WGS) entry which is preliminary data.</text>
</comment>
<dbReference type="Pfam" id="PF01195">
    <property type="entry name" value="Pept_tRNA_hydro"/>
    <property type="match status" value="1"/>
</dbReference>
<dbReference type="InterPro" id="IPR018171">
    <property type="entry name" value="Pept_tRNA_hydro_CS"/>
</dbReference>
<accession>A0A662DAV7</accession>
<comment type="function">
    <text evidence="7">Catalyzes the release of premature peptidyl moieties from peptidyl-tRNA molecules trapped in stalled 50S ribosomal subunits, and thus maintains levels of free tRNAs and 50S ribosomes.</text>
</comment>
<dbReference type="GO" id="GO:0005737">
    <property type="term" value="C:cytoplasm"/>
    <property type="evidence" value="ECO:0007669"/>
    <property type="project" value="UniProtKB-SubCell"/>
</dbReference>
<dbReference type="Proteomes" id="UP000267654">
    <property type="component" value="Unassembled WGS sequence"/>
</dbReference>
<evidence type="ECO:0000256" key="3">
    <source>
        <dbReference type="ARBA" id="ARBA00022801"/>
    </source>
</evidence>
<evidence type="ECO:0000256" key="9">
    <source>
        <dbReference type="RuleBase" id="RU004320"/>
    </source>
</evidence>
<dbReference type="GO" id="GO:0006515">
    <property type="term" value="P:protein quality control for misfolded or incompletely synthesized proteins"/>
    <property type="evidence" value="ECO:0007669"/>
    <property type="project" value="UniProtKB-UniRule"/>
</dbReference>
<evidence type="ECO:0000256" key="2">
    <source>
        <dbReference type="ARBA" id="ARBA00022555"/>
    </source>
</evidence>
<keyword evidence="3 7" id="KW-0378">Hydrolase</keyword>
<feature type="site" description="Discriminates between blocked and unblocked aminoacyl-tRNA" evidence="7">
    <location>
        <position position="9"/>
    </location>
</feature>
<dbReference type="HAMAP" id="MF_00083">
    <property type="entry name" value="Pept_tRNA_hydro_bact"/>
    <property type="match status" value="1"/>
</dbReference>
<protein>
    <recommendedName>
        <fullName evidence="6 7">Peptidyl-tRNA hydrolase</fullName>
        <shortName evidence="7">Pth</shortName>
        <ecNumber evidence="1 7">3.1.1.29</ecNumber>
    </recommendedName>
</protein>
<dbReference type="EC" id="3.1.1.29" evidence="1 7"/>
<keyword evidence="4 7" id="KW-0694">RNA-binding</keyword>
<dbReference type="GO" id="GO:0000049">
    <property type="term" value="F:tRNA binding"/>
    <property type="evidence" value="ECO:0007669"/>
    <property type="project" value="UniProtKB-UniRule"/>
</dbReference>
<dbReference type="GO" id="GO:0072344">
    <property type="term" value="P:rescue of stalled ribosome"/>
    <property type="evidence" value="ECO:0007669"/>
    <property type="project" value="UniProtKB-UniRule"/>
</dbReference>
<dbReference type="CDD" id="cd00462">
    <property type="entry name" value="PTH"/>
    <property type="match status" value="1"/>
</dbReference>
<keyword evidence="2 7" id="KW-0820">tRNA-binding</keyword>
<feature type="site" description="Stabilizes the basic form of H active site to accept a proton" evidence="7">
    <location>
        <position position="91"/>
    </location>
</feature>
<evidence type="ECO:0000256" key="8">
    <source>
        <dbReference type="RuleBase" id="RU000673"/>
    </source>
</evidence>
<proteinExistence type="inferred from homology"/>
<feature type="binding site" evidence="7">
    <location>
        <position position="14"/>
    </location>
    <ligand>
        <name>tRNA</name>
        <dbReference type="ChEBI" id="CHEBI:17843"/>
    </ligand>
</feature>
<comment type="subcellular location">
    <subcellularLocation>
        <location evidence="7">Cytoplasm</location>
    </subcellularLocation>
</comment>
<evidence type="ECO:0000256" key="7">
    <source>
        <dbReference type="HAMAP-Rule" id="MF_00083"/>
    </source>
</evidence>
<feature type="binding site" evidence="7">
    <location>
        <position position="66"/>
    </location>
    <ligand>
        <name>tRNA</name>
        <dbReference type="ChEBI" id="CHEBI:17843"/>
    </ligand>
</feature>
<feature type="binding site" evidence="7">
    <location>
        <position position="64"/>
    </location>
    <ligand>
        <name>tRNA</name>
        <dbReference type="ChEBI" id="CHEBI:17843"/>
    </ligand>
</feature>
<sequence>MKVVFGLGNPGRKYRRTRHNIGFLVLDTFAERHNVKLDQYNFQSLTGKSKINGEEVFLVKPLTYMNLVGSAIGDIYRNLNIKIKDIIVINDDADLEFGRIKIVRKGGDAGHLGVRSIIQSLGSEDFPRIRIGIGRPSQQIELKEYVLQEFTPKEWEMIKPVILKAAEATETIILKGIEEAMINYN</sequence>
<dbReference type="PROSITE" id="PS01195">
    <property type="entry name" value="PEPT_TRNA_HYDROL_1"/>
    <property type="match status" value="1"/>
</dbReference>
<dbReference type="NCBIfam" id="TIGR00447">
    <property type="entry name" value="pth"/>
    <property type="match status" value="1"/>
</dbReference>
<feature type="active site" description="Proton acceptor" evidence="7">
    <location>
        <position position="19"/>
    </location>
</feature>
<dbReference type="PANTHER" id="PTHR17224">
    <property type="entry name" value="PEPTIDYL-TRNA HYDROLASE"/>
    <property type="match status" value="1"/>
</dbReference>
<dbReference type="Gene3D" id="3.40.50.1470">
    <property type="entry name" value="Peptidyl-tRNA hydrolase"/>
    <property type="match status" value="1"/>
</dbReference>
<dbReference type="GO" id="GO:0004045">
    <property type="term" value="F:peptidyl-tRNA hydrolase activity"/>
    <property type="evidence" value="ECO:0007669"/>
    <property type="project" value="UniProtKB-UniRule"/>
</dbReference>
<organism evidence="10 11">
    <name type="scientific">Aerophobetes bacterium</name>
    <dbReference type="NCBI Taxonomy" id="2030807"/>
    <lineage>
        <taxon>Bacteria</taxon>
        <taxon>Candidatus Aerophobota</taxon>
    </lineage>
</organism>
<reference evidence="10 11" key="1">
    <citation type="submission" date="2018-06" db="EMBL/GenBank/DDBJ databases">
        <title>Extensive metabolic versatility and redundancy in microbially diverse, dynamic hydrothermal sediments.</title>
        <authorList>
            <person name="Dombrowski N."/>
            <person name="Teske A."/>
            <person name="Baker B.J."/>
        </authorList>
    </citation>
    <scope>NUCLEOTIDE SEQUENCE [LARGE SCALE GENOMIC DNA]</scope>
    <source>
        <strain evidence="10">B19_G9</strain>
    </source>
</reference>
<evidence type="ECO:0000256" key="4">
    <source>
        <dbReference type="ARBA" id="ARBA00022884"/>
    </source>
</evidence>
<dbReference type="PANTHER" id="PTHR17224:SF1">
    <property type="entry name" value="PEPTIDYL-TRNA HYDROLASE"/>
    <property type="match status" value="1"/>
</dbReference>
<gene>
    <name evidence="7" type="primary">pth</name>
    <name evidence="10" type="ORF">DRI96_05275</name>
</gene>
<name>A0A662DAV7_UNCAE</name>
<evidence type="ECO:0000313" key="10">
    <source>
        <dbReference type="EMBL" id="RLE11998.1"/>
    </source>
</evidence>
<dbReference type="FunFam" id="3.40.50.1470:FF:000001">
    <property type="entry name" value="Peptidyl-tRNA hydrolase"/>
    <property type="match status" value="1"/>
</dbReference>
<evidence type="ECO:0000313" key="11">
    <source>
        <dbReference type="Proteomes" id="UP000267654"/>
    </source>
</evidence>
<evidence type="ECO:0000256" key="5">
    <source>
        <dbReference type="ARBA" id="ARBA00038063"/>
    </source>
</evidence>
<dbReference type="InterPro" id="IPR001328">
    <property type="entry name" value="Pept_tRNA_hydro"/>
</dbReference>
<comment type="caution">
    <text evidence="7">Lacks conserved residue(s) required for the propagation of feature annotation.</text>
</comment>
<comment type="catalytic activity">
    <reaction evidence="7 8">
        <text>an N-acyl-L-alpha-aminoacyl-tRNA + H2O = an N-acyl-L-amino acid + a tRNA + H(+)</text>
        <dbReference type="Rhea" id="RHEA:54448"/>
        <dbReference type="Rhea" id="RHEA-COMP:10123"/>
        <dbReference type="Rhea" id="RHEA-COMP:13883"/>
        <dbReference type="ChEBI" id="CHEBI:15377"/>
        <dbReference type="ChEBI" id="CHEBI:15378"/>
        <dbReference type="ChEBI" id="CHEBI:59874"/>
        <dbReference type="ChEBI" id="CHEBI:78442"/>
        <dbReference type="ChEBI" id="CHEBI:138191"/>
        <dbReference type="EC" id="3.1.1.29"/>
    </reaction>
</comment>
<evidence type="ECO:0000256" key="1">
    <source>
        <dbReference type="ARBA" id="ARBA00013260"/>
    </source>
</evidence>
<dbReference type="EMBL" id="QMQB01000195">
    <property type="protein sequence ID" value="RLE11998.1"/>
    <property type="molecule type" value="Genomic_DNA"/>
</dbReference>
<comment type="subunit">
    <text evidence="7">Monomer.</text>
</comment>
<comment type="similarity">
    <text evidence="5 7 9">Belongs to the PTH family.</text>
</comment>
<keyword evidence="7" id="KW-0963">Cytoplasm</keyword>
<dbReference type="SUPFAM" id="SSF53178">
    <property type="entry name" value="Peptidyl-tRNA hydrolase-like"/>
    <property type="match status" value="1"/>
</dbReference>